<evidence type="ECO:0000256" key="6">
    <source>
        <dbReference type="ARBA" id="ARBA00008299"/>
    </source>
</evidence>
<keyword evidence="8 11" id="KW-0028">Amino-acid biosynthesis</keyword>
<dbReference type="eggNOG" id="COG0139">
    <property type="taxonomic scope" value="Bacteria"/>
</dbReference>
<dbReference type="FunFam" id="3.10.20.810:FF:000001">
    <property type="entry name" value="Histidine biosynthesis bifunctional protein HisIE"/>
    <property type="match status" value="1"/>
</dbReference>
<keyword evidence="10 11" id="KW-0368">Histidine biosynthesis</keyword>
<evidence type="ECO:0000256" key="2">
    <source>
        <dbReference type="ARBA" id="ARBA00001460"/>
    </source>
</evidence>
<name>I4C478_DESTA</name>
<comment type="pathway">
    <text evidence="4">Amino-acid biosynthesis; L-histidine biosynthesis; L-histidine from 5-phospho-alpha-D-ribose 1-diphosphate: step 2/9.</text>
</comment>
<feature type="domain" description="Phosphoribosyl-AMP cyclohydrolase" evidence="12">
    <location>
        <begin position="36"/>
        <end position="110"/>
    </location>
</feature>
<feature type="binding site" evidence="11">
    <location>
        <position position="83"/>
    </location>
    <ligand>
        <name>Mg(2+)</name>
        <dbReference type="ChEBI" id="CHEBI:18420"/>
    </ligand>
</feature>
<keyword evidence="9 11" id="KW-0378">Hydrolase</keyword>
<proteinExistence type="inferred from homology"/>
<feature type="binding site" evidence="11">
    <location>
        <position position="85"/>
    </location>
    <ligand>
        <name>Mg(2+)</name>
        <dbReference type="ChEBI" id="CHEBI:18420"/>
    </ligand>
</feature>
<comment type="similarity">
    <text evidence="11">Belongs to the PRA-CH family.</text>
</comment>
<comment type="catalytic activity">
    <reaction evidence="1 11">
        <text>1-(5-phospho-beta-D-ribosyl)-5'-AMP + H2O = 1-(5-phospho-beta-D-ribosyl)-5-[(5-phospho-beta-D-ribosylamino)methylideneamino]imidazole-4-carboxamide</text>
        <dbReference type="Rhea" id="RHEA:20049"/>
        <dbReference type="ChEBI" id="CHEBI:15377"/>
        <dbReference type="ChEBI" id="CHEBI:58435"/>
        <dbReference type="ChEBI" id="CHEBI:59457"/>
        <dbReference type="EC" id="3.5.4.19"/>
    </reaction>
</comment>
<dbReference type="InterPro" id="IPR038019">
    <property type="entry name" value="PRib_AMP_CycHydrolase_sf"/>
</dbReference>
<evidence type="ECO:0000256" key="11">
    <source>
        <dbReference type="HAMAP-Rule" id="MF_01021"/>
    </source>
</evidence>
<evidence type="ECO:0000256" key="3">
    <source>
        <dbReference type="ARBA" id="ARBA00005169"/>
    </source>
</evidence>
<dbReference type="GO" id="GO:0005737">
    <property type="term" value="C:cytoplasm"/>
    <property type="evidence" value="ECO:0007669"/>
    <property type="project" value="UniProtKB-SubCell"/>
</dbReference>
<evidence type="ECO:0000256" key="5">
    <source>
        <dbReference type="ARBA" id="ARBA00007731"/>
    </source>
</evidence>
<feature type="binding site" evidence="11">
    <location>
        <position position="87"/>
    </location>
    <ligand>
        <name>Mg(2+)</name>
        <dbReference type="ChEBI" id="CHEBI:18420"/>
    </ligand>
</feature>
<feature type="binding site" evidence="11">
    <location>
        <position position="101"/>
    </location>
    <ligand>
        <name>Zn(2+)</name>
        <dbReference type="ChEBI" id="CHEBI:29105"/>
        <note>ligand shared between dimeric partners</note>
    </ligand>
</feature>
<dbReference type="Proteomes" id="UP000006055">
    <property type="component" value="Chromosome"/>
</dbReference>
<evidence type="ECO:0000256" key="4">
    <source>
        <dbReference type="ARBA" id="ARBA00005204"/>
    </source>
</evidence>
<evidence type="ECO:0000256" key="10">
    <source>
        <dbReference type="ARBA" id="ARBA00023102"/>
    </source>
</evidence>
<evidence type="ECO:0000259" key="12">
    <source>
        <dbReference type="Pfam" id="PF01502"/>
    </source>
</evidence>
<keyword evidence="7 11" id="KW-0963">Cytoplasm</keyword>
<evidence type="ECO:0000256" key="8">
    <source>
        <dbReference type="ARBA" id="ARBA00022605"/>
    </source>
</evidence>
<dbReference type="EC" id="3.5.4.19" evidence="11"/>
<feature type="binding site" evidence="11">
    <location>
        <position position="84"/>
    </location>
    <ligand>
        <name>Zn(2+)</name>
        <dbReference type="ChEBI" id="CHEBI:29105"/>
        <note>ligand shared between dimeric partners</note>
    </ligand>
</feature>
<comment type="similarity">
    <text evidence="6">In the N-terminal section; belongs to the PRA-CH family.</text>
</comment>
<evidence type="ECO:0000313" key="13">
    <source>
        <dbReference type="EMBL" id="AFM24369.1"/>
    </source>
</evidence>
<dbReference type="PANTHER" id="PTHR42945">
    <property type="entry name" value="HISTIDINE BIOSYNTHESIS BIFUNCTIONAL PROTEIN"/>
    <property type="match status" value="1"/>
</dbReference>
<comment type="cofactor">
    <cofactor evidence="11">
        <name>Mg(2+)</name>
        <dbReference type="ChEBI" id="CHEBI:18420"/>
    </cofactor>
    <text evidence="11">Binds 1 Mg(2+) ion per subunit.</text>
</comment>
<comment type="pathway">
    <text evidence="3 11">Amino-acid biosynthesis; L-histidine biosynthesis; L-histidine from 5-phospho-alpha-D-ribose 1-diphosphate: step 3/9.</text>
</comment>
<dbReference type="Gene3D" id="3.10.20.810">
    <property type="entry name" value="Phosphoribosyl-AMP cyclohydrolase"/>
    <property type="match status" value="1"/>
</dbReference>
<organism evidence="13 14">
    <name type="scientific">Desulfomonile tiedjei (strain ATCC 49306 / DSM 6799 / DCB-1)</name>
    <dbReference type="NCBI Taxonomy" id="706587"/>
    <lineage>
        <taxon>Bacteria</taxon>
        <taxon>Pseudomonadati</taxon>
        <taxon>Thermodesulfobacteriota</taxon>
        <taxon>Desulfomonilia</taxon>
        <taxon>Desulfomonilales</taxon>
        <taxon>Desulfomonilaceae</taxon>
        <taxon>Desulfomonile</taxon>
    </lineage>
</organism>
<keyword evidence="11" id="KW-0460">Magnesium</keyword>
<dbReference type="Pfam" id="PF01502">
    <property type="entry name" value="PRA-CH"/>
    <property type="match status" value="1"/>
</dbReference>
<dbReference type="STRING" id="706587.Desti_1658"/>
<dbReference type="PANTHER" id="PTHR42945:SF1">
    <property type="entry name" value="HISTIDINE BIOSYNTHESIS BIFUNCTIONAL PROTEIN HIS7"/>
    <property type="match status" value="1"/>
</dbReference>
<dbReference type="EMBL" id="CP003360">
    <property type="protein sequence ID" value="AFM24369.1"/>
    <property type="molecule type" value="Genomic_DNA"/>
</dbReference>
<keyword evidence="11" id="KW-0862">Zinc</keyword>
<comment type="subunit">
    <text evidence="11">Homodimer.</text>
</comment>
<comment type="subcellular location">
    <subcellularLocation>
        <location evidence="11">Cytoplasm</location>
    </subcellularLocation>
</comment>
<dbReference type="SUPFAM" id="SSF141734">
    <property type="entry name" value="HisI-like"/>
    <property type="match status" value="1"/>
</dbReference>
<dbReference type="KEGG" id="dti:Desti_1658"/>
<dbReference type="GO" id="GO:0000287">
    <property type="term" value="F:magnesium ion binding"/>
    <property type="evidence" value="ECO:0007669"/>
    <property type="project" value="UniProtKB-UniRule"/>
</dbReference>
<dbReference type="UniPathway" id="UPA00031">
    <property type="reaction ID" value="UER00008"/>
</dbReference>
<dbReference type="PATRIC" id="fig|706587.4.peg.1893"/>
<keyword evidence="11" id="KW-0479">Metal-binding</keyword>
<comment type="cofactor">
    <cofactor evidence="11">
        <name>Zn(2+)</name>
        <dbReference type="ChEBI" id="CHEBI:29105"/>
    </cofactor>
    <text evidence="11">Binds 1 zinc ion per subunit.</text>
</comment>
<dbReference type="GO" id="GO:0008270">
    <property type="term" value="F:zinc ion binding"/>
    <property type="evidence" value="ECO:0007669"/>
    <property type="project" value="UniProtKB-UniRule"/>
</dbReference>
<reference evidence="14" key="1">
    <citation type="submission" date="2012-06" db="EMBL/GenBank/DDBJ databases">
        <title>Complete sequence of chromosome of Desulfomonile tiedjei DSM 6799.</title>
        <authorList>
            <person name="Lucas S."/>
            <person name="Copeland A."/>
            <person name="Lapidus A."/>
            <person name="Glavina del Rio T."/>
            <person name="Dalin E."/>
            <person name="Tice H."/>
            <person name="Bruce D."/>
            <person name="Goodwin L."/>
            <person name="Pitluck S."/>
            <person name="Peters L."/>
            <person name="Ovchinnikova G."/>
            <person name="Zeytun A."/>
            <person name="Lu M."/>
            <person name="Kyrpides N."/>
            <person name="Mavromatis K."/>
            <person name="Ivanova N."/>
            <person name="Brettin T."/>
            <person name="Detter J.C."/>
            <person name="Han C."/>
            <person name="Larimer F."/>
            <person name="Land M."/>
            <person name="Hauser L."/>
            <person name="Markowitz V."/>
            <person name="Cheng J.-F."/>
            <person name="Hugenholtz P."/>
            <person name="Woyke T."/>
            <person name="Wu D."/>
            <person name="Spring S."/>
            <person name="Schroeder M."/>
            <person name="Brambilla E."/>
            <person name="Klenk H.-P."/>
            <person name="Eisen J.A."/>
        </authorList>
    </citation>
    <scope>NUCLEOTIDE SEQUENCE [LARGE SCALE GENOMIC DNA]</scope>
    <source>
        <strain evidence="14">ATCC 49306 / DSM 6799 / DCB-1</strain>
    </source>
</reference>
<dbReference type="GO" id="GO:0000105">
    <property type="term" value="P:L-histidine biosynthetic process"/>
    <property type="evidence" value="ECO:0007669"/>
    <property type="project" value="UniProtKB-UniRule"/>
</dbReference>
<evidence type="ECO:0000256" key="1">
    <source>
        <dbReference type="ARBA" id="ARBA00000024"/>
    </source>
</evidence>
<feature type="binding site" evidence="11">
    <location>
        <position position="108"/>
    </location>
    <ligand>
        <name>Zn(2+)</name>
        <dbReference type="ChEBI" id="CHEBI:29105"/>
        <note>ligand shared between dimeric partners</note>
    </ligand>
</feature>
<dbReference type="InterPro" id="IPR026660">
    <property type="entry name" value="PRA-CH"/>
</dbReference>
<comment type="function">
    <text evidence="11">Catalyzes the hydrolysis of the adenine ring of phosphoribosyl-AMP.</text>
</comment>
<comment type="similarity">
    <text evidence="5">In the C-terminal section; belongs to the PRA-PH family.</text>
</comment>
<protein>
    <recommendedName>
        <fullName evidence="11">Phosphoribosyl-AMP cyclohydrolase</fullName>
        <shortName evidence="11">PRA-CH</shortName>
        <ecNumber evidence="11">3.5.4.19</ecNumber>
    </recommendedName>
</protein>
<evidence type="ECO:0000256" key="9">
    <source>
        <dbReference type="ARBA" id="ARBA00022801"/>
    </source>
</evidence>
<dbReference type="RefSeq" id="WP_014809517.1">
    <property type="nucleotide sequence ID" value="NC_018025.1"/>
</dbReference>
<keyword evidence="14" id="KW-1185">Reference proteome</keyword>
<accession>I4C478</accession>
<evidence type="ECO:0000256" key="7">
    <source>
        <dbReference type="ARBA" id="ARBA00022490"/>
    </source>
</evidence>
<dbReference type="InterPro" id="IPR002496">
    <property type="entry name" value="PRib_AMP_CycHydrolase_dom"/>
</dbReference>
<dbReference type="AlphaFoldDB" id="I4C478"/>
<dbReference type="HAMAP" id="MF_01021">
    <property type="entry name" value="HisI"/>
    <property type="match status" value="1"/>
</dbReference>
<sequence>MGNPQQFKDISQVDFAKGNGLVPAIAQDVRTGKVLMMAYMNREALETTLKEGRACYWSRSRKELWRKGDTSGDIQIVKDVLVDCDLDTILLLVEQQGDGACHTKKWSCFFRRFTREGDLQEIDE</sequence>
<dbReference type="GO" id="GO:0004635">
    <property type="term" value="F:phosphoribosyl-AMP cyclohydrolase activity"/>
    <property type="evidence" value="ECO:0007669"/>
    <property type="project" value="UniProtKB-UniRule"/>
</dbReference>
<dbReference type="NCBIfam" id="NF000768">
    <property type="entry name" value="PRK00051.1"/>
    <property type="match status" value="1"/>
</dbReference>
<gene>
    <name evidence="11" type="primary">hisI</name>
    <name evidence="13" type="ordered locus">Desti_1658</name>
</gene>
<evidence type="ECO:0000313" key="14">
    <source>
        <dbReference type="Proteomes" id="UP000006055"/>
    </source>
</evidence>
<dbReference type="HOGENOM" id="CLU_048577_5_0_7"/>
<dbReference type="GO" id="GO:0004636">
    <property type="term" value="F:phosphoribosyl-ATP diphosphatase activity"/>
    <property type="evidence" value="ECO:0007669"/>
    <property type="project" value="UniProtKB-EC"/>
</dbReference>
<comment type="catalytic activity">
    <reaction evidence="2">
        <text>1-(5-phospho-beta-D-ribosyl)-ATP + H2O = 1-(5-phospho-beta-D-ribosyl)-5'-AMP + diphosphate + H(+)</text>
        <dbReference type="Rhea" id="RHEA:22828"/>
        <dbReference type="ChEBI" id="CHEBI:15377"/>
        <dbReference type="ChEBI" id="CHEBI:15378"/>
        <dbReference type="ChEBI" id="CHEBI:33019"/>
        <dbReference type="ChEBI" id="CHEBI:59457"/>
        <dbReference type="ChEBI" id="CHEBI:73183"/>
        <dbReference type="EC" id="3.6.1.31"/>
    </reaction>
</comment>